<dbReference type="PANTHER" id="PTHR31376">
    <property type="entry name" value="OS09G0467300 PROTEIN-RELATED"/>
    <property type="match status" value="1"/>
</dbReference>
<keyword evidence="6 7" id="KW-0472">Membrane</keyword>
<dbReference type="Proteomes" id="UP001372338">
    <property type="component" value="Unassembled WGS sequence"/>
</dbReference>
<reference evidence="8 9" key="1">
    <citation type="submission" date="2024-01" db="EMBL/GenBank/DDBJ databases">
        <title>The genomes of 5 underutilized Papilionoideae crops provide insights into root nodulation and disease resistanc.</title>
        <authorList>
            <person name="Yuan L."/>
        </authorList>
    </citation>
    <scope>NUCLEOTIDE SEQUENCE [LARGE SCALE GENOMIC DNA]</scope>
    <source>
        <strain evidence="8">ZHUSHIDOU_FW_LH</strain>
        <tissue evidence="8">Leaf</tissue>
    </source>
</reference>
<evidence type="ECO:0000313" key="8">
    <source>
        <dbReference type="EMBL" id="KAK7268263.1"/>
    </source>
</evidence>
<evidence type="ECO:0000256" key="4">
    <source>
        <dbReference type="ARBA" id="ARBA00022692"/>
    </source>
</evidence>
<name>A0AAN9FAM4_CROPI</name>
<feature type="transmembrane region" description="Helical" evidence="7">
    <location>
        <begin position="16"/>
        <end position="35"/>
    </location>
</feature>
<dbReference type="PANTHER" id="PTHR31376:SF1">
    <property type="entry name" value="PURINE PERMEASE 2"/>
    <property type="match status" value="1"/>
</dbReference>
<accession>A0AAN9FAM4</accession>
<dbReference type="Pfam" id="PF16913">
    <property type="entry name" value="PUNUT"/>
    <property type="match status" value="2"/>
</dbReference>
<comment type="caution">
    <text evidence="8">The sequence shown here is derived from an EMBL/GenBank/DDBJ whole genome shotgun (WGS) entry which is preliminary data.</text>
</comment>
<comment type="similarity">
    <text evidence="2">Belongs to the purine permeases (TC 2.A.7.14) family.</text>
</comment>
<dbReference type="GO" id="GO:0016020">
    <property type="term" value="C:membrane"/>
    <property type="evidence" value="ECO:0007669"/>
    <property type="project" value="UniProtKB-SubCell"/>
</dbReference>
<feature type="transmembrane region" description="Helical" evidence="7">
    <location>
        <begin position="131"/>
        <end position="154"/>
    </location>
</feature>
<evidence type="ECO:0000256" key="2">
    <source>
        <dbReference type="ARBA" id="ARBA00006213"/>
    </source>
</evidence>
<sequence length="234" mass="26174">MEEGREANQKKTMKRILLIINCIMLAIGVCGGPLISRLYFIHGGNRVWLSSFLQAAGFPIILLPLFIIRRRQMTNSVDNSKVKVFAIKLPLFLFSAIIGIIIALDSYLYSYGVARLSVIPREANHFGLGKTTYYVVLVVSAIIWQMSFLGAIGVIFCASSLFTGVFTSLLVPVTEILAIIFYKEKFKAEKGVSLVLSIWGFVSYFYGEYKQAKKMMSNQVPTNELPQNHSISNP</sequence>
<dbReference type="EMBL" id="JAYWIO010000004">
    <property type="protein sequence ID" value="KAK7268263.1"/>
    <property type="molecule type" value="Genomic_DNA"/>
</dbReference>
<keyword evidence="3" id="KW-0813">Transport</keyword>
<evidence type="ECO:0000256" key="7">
    <source>
        <dbReference type="SAM" id="Phobius"/>
    </source>
</evidence>
<dbReference type="GO" id="GO:0005345">
    <property type="term" value="F:purine nucleobase transmembrane transporter activity"/>
    <property type="evidence" value="ECO:0007669"/>
    <property type="project" value="UniProtKB-ARBA"/>
</dbReference>
<feature type="transmembrane region" description="Helical" evidence="7">
    <location>
        <begin position="188"/>
        <end position="207"/>
    </location>
</feature>
<feature type="transmembrane region" description="Helical" evidence="7">
    <location>
        <begin position="161"/>
        <end position="182"/>
    </location>
</feature>
<proteinExistence type="inferred from homology"/>
<gene>
    <name evidence="8" type="ORF">RIF29_20958</name>
</gene>
<evidence type="ECO:0000256" key="5">
    <source>
        <dbReference type="ARBA" id="ARBA00022989"/>
    </source>
</evidence>
<dbReference type="InterPro" id="IPR030182">
    <property type="entry name" value="PUP_plant"/>
</dbReference>
<evidence type="ECO:0000256" key="3">
    <source>
        <dbReference type="ARBA" id="ARBA00022448"/>
    </source>
</evidence>
<organism evidence="8 9">
    <name type="scientific">Crotalaria pallida</name>
    <name type="common">Smooth rattlebox</name>
    <name type="synonym">Crotalaria striata</name>
    <dbReference type="NCBI Taxonomy" id="3830"/>
    <lineage>
        <taxon>Eukaryota</taxon>
        <taxon>Viridiplantae</taxon>
        <taxon>Streptophyta</taxon>
        <taxon>Embryophyta</taxon>
        <taxon>Tracheophyta</taxon>
        <taxon>Spermatophyta</taxon>
        <taxon>Magnoliopsida</taxon>
        <taxon>eudicotyledons</taxon>
        <taxon>Gunneridae</taxon>
        <taxon>Pentapetalae</taxon>
        <taxon>rosids</taxon>
        <taxon>fabids</taxon>
        <taxon>Fabales</taxon>
        <taxon>Fabaceae</taxon>
        <taxon>Papilionoideae</taxon>
        <taxon>50 kb inversion clade</taxon>
        <taxon>genistoids sensu lato</taxon>
        <taxon>core genistoids</taxon>
        <taxon>Crotalarieae</taxon>
        <taxon>Crotalaria</taxon>
    </lineage>
</organism>
<dbReference type="GO" id="GO:0015211">
    <property type="term" value="F:purine nucleoside transmembrane transporter activity"/>
    <property type="evidence" value="ECO:0007669"/>
    <property type="project" value="InterPro"/>
</dbReference>
<keyword evidence="4 7" id="KW-0812">Transmembrane</keyword>
<protein>
    <submittedName>
        <fullName evidence="8">Uncharacterized protein</fullName>
    </submittedName>
</protein>
<dbReference type="AlphaFoldDB" id="A0AAN9FAM4"/>
<evidence type="ECO:0000256" key="1">
    <source>
        <dbReference type="ARBA" id="ARBA00004370"/>
    </source>
</evidence>
<evidence type="ECO:0000256" key="6">
    <source>
        <dbReference type="ARBA" id="ARBA00023136"/>
    </source>
</evidence>
<comment type="subcellular location">
    <subcellularLocation>
        <location evidence="1">Membrane</location>
    </subcellularLocation>
</comment>
<keyword evidence="5 7" id="KW-1133">Transmembrane helix</keyword>
<feature type="transmembrane region" description="Helical" evidence="7">
    <location>
        <begin position="89"/>
        <end position="111"/>
    </location>
</feature>
<feature type="transmembrane region" description="Helical" evidence="7">
    <location>
        <begin position="47"/>
        <end position="68"/>
    </location>
</feature>
<evidence type="ECO:0000313" key="9">
    <source>
        <dbReference type="Proteomes" id="UP001372338"/>
    </source>
</evidence>
<keyword evidence="9" id="KW-1185">Reference proteome</keyword>